<evidence type="ECO:0000313" key="1">
    <source>
        <dbReference type="EMBL" id="KAG6391477.1"/>
    </source>
</evidence>
<dbReference type="Proteomes" id="UP000298416">
    <property type="component" value="Unassembled WGS sequence"/>
</dbReference>
<dbReference type="PANTHER" id="PTHR35732:SF1">
    <property type="entry name" value="OS10G0545100 PROTEIN"/>
    <property type="match status" value="1"/>
</dbReference>
<protein>
    <submittedName>
        <fullName evidence="1">Uncharacterized protein</fullName>
    </submittedName>
</protein>
<dbReference type="PANTHER" id="PTHR35732">
    <property type="entry name" value="OS10G0545100 PROTEIN"/>
    <property type="match status" value="1"/>
</dbReference>
<organism evidence="1">
    <name type="scientific">Salvia splendens</name>
    <name type="common">Scarlet sage</name>
    <dbReference type="NCBI Taxonomy" id="180675"/>
    <lineage>
        <taxon>Eukaryota</taxon>
        <taxon>Viridiplantae</taxon>
        <taxon>Streptophyta</taxon>
        <taxon>Embryophyta</taxon>
        <taxon>Tracheophyta</taxon>
        <taxon>Spermatophyta</taxon>
        <taxon>Magnoliopsida</taxon>
        <taxon>eudicotyledons</taxon>
        <taxon>Gunneridae</taxon>
        <taxon>Pentapetalae</taxon>
        <taxon>asterids</taxon>
        <taxon>lamiids</taxon>
        <taxon>Lamiales</taxon>
        <taxon>Lamiaceae</taxon>
        <taxon>Nepetoideae</taxon>
        <taxon>Mentheae</taxon>
        <taxon>Salviinae</taxon>
        <taxon>Salvia</taxon>
        <taxon>Salvia subgen. Calosphace</taxon>
        <taxon>core Calosphace</taxon>
    </lineage>
</organism>
<dbReference type="EMBL" id="PNBA02000019">
    <property type="protein sequence ID" value="KAG6391477.1"/>
    <property type="molecule type" value="Genomic_DNA"/>
</dbReference>
<name>A0A8X8WAR9_SALSN</name>
<gene>
    <name evidence="1" type="ORF">SASPL_149232</name>
</gene>
<dbReference type="InterPro" id="IPR016621">
    <property type="entry name" value="UCP014543"/>
</dbReference>
<evidence type="ECO:0000313" key="2">
    <source>
        <dbReference type="Proteomes" id="UP000298416"/>
    </source>
</evidence>
<comment type="caution">
    <text evidence="1">The sequence shown here is derived from an EMBL/GenBank/DDBJ whole genome shotgun (WGS) entry which is preliminary data.</text>
</comment>
<dbReference type="Pfam" id="PF12646">
    <property type="entry name" value="DUF3783"/>
    <property type="match status" value="1"/>
</dbReference>
<reference evidence="1" key="2">
    <citation type="submission" date="2020-08" db="EMBL/GenBank/DDBJ databases">
        <title>Plant Genome Project.</title>
        <authorList>
            <person name="Zhang R.-G."/>
        </authorList>
    </citation>
    <scope>NUCLEOTIDE SEQUENCE</scope>
    <source>
        <strain evidence="1">Huo1</strain>
        <tissue evidence="1">Leaf</tissue>
    </source>
</reference>
<accession>A0A8X8WAR9</accession>
<dbReference type="AlphaFoldDB" id="A0A8X8WAR9"/>
<reference evidence="1" key="1">
    <citation type="submission" date="2018-01" db="EMBL/GenBank/DDBJ databases">
        <authorList>
            <person name="Mao J.F."/>
        </authorList>
    </citation>
    <scope>NUCLEOTIDE SEQUENCE</scope>
    <source>
        <strain evidence="1">Huo1</strain>
        <tissue evidence="1">Leaf</tissue>
    </source>
</reference>
<sequence>MMASSLTSKQNFQCQFPSLSLHQPNTQLHLRSCIPNFPSSVGGFSHLKLKLKHRSSRASSEDLPPELTDEDSKFVPLASEDSNYGPPALLLLGFEVEEAAKIQLFLKELDGEFLEVIFCTEDMISRSLWEAVNTKQSNLETLKIATSVPRICFLSGLTGEEMMMFIDAFPESGLEPPVFAALVPYSANKPLTELIDEIMGDHELLPQCGSFTTVVAPCVLVTSATRNELRGWPEFRSSVTERWRDALQRLISSPSRRIAHHAETRRETARDVRRLATWRAPRPCVTPTRRPACGFVTLTQ</sequence>
<proteinExistence type="predicted"/>
<keyword evidence="2" id="KW-1185">Reference proteome</keyword>